<gene>
    <name evidence="4" type="ORF">ACFODX_04165</name>
</gene>
<comment type="caution">
    <text evidence="4">The sequence shown here is derived from an EMBL/GenBank/DDBJ whole genome shotgun (WGS) entry which is preliminary data.</text>
</comment>
<dbReference type="GO" id="GO:0004601">
    <property type="term" value="F:peroxidase activity"/>
    <property type="evidence" value="ECO:0007669"/>
    <property type="project" value="UniProtKB-KW"/>
</dbReference>
<accession>A0ABV7FDC8</accession>
<keyword evidence="4" id="KW-0575">Peroxidase</keyword>
<evidence type="ECO:0000256" key="1">
    <source>
        <dbReference type="SAM" id="SignalP"/>
    </source>
</evidence>
<dbReference type="InterPro" id="IPR036938">
    <property type="entry name" value="PAP2/HPO_sf"/>
</dbReference>
<evidence type="ECO:0000259" key="2">
    <source>
        <dbReference type="Pfam" id="PF21167"/>
    </source>
</evidence>
<dbReference type="Pfam" id="PF21167">
    <property type="entry name" value="DUF6851"/>
    <property type="match status" value="1"/>
</dbReference>
<dbReference type="Proteomes" id="UP001595555">
    <property type="component" value="Unassembled WGS sequence"/>
</dbReference>
<proteinExistence type="predicted"/>
<feature type="chain" id="PRO_5046909567" evidence="1">
    <location>
        <begin position="30"/>
        <end position="488"/>
    </location>
</feature>
<dbReference type="RefSeq" id="WP_378116356.1">
    <property type="nucleotide sequence ID" value="NZ_JBHRTF010000002.1"/>
</dbReference>
<dbReference type="InterPro" id="IPR049283">
    <property type="entry name" value="DUF6851"/>
</dbReference>
<dbReference type="PANTHER" id="PTHR34599:SF2">
    <property type="entry name" value="TRAF-TYPE DOMAIN-CONTAINING PROTEIN"/>
    <property type="match status" value="1"/>
</dbReference>
<evidence type="ECO:0000313" key="5">
    <source>
        <dbReference type="Proteomes" id="UP001595555"/>
    </source>
</evidence>
<dbReference type="CDD" id="cd03398">
    <property type="entry name" value="PAP2_haloperoxidase"/>
    <property type="match status" value="1"/>
</dbReference>
<dbReference type="EC" id="1.11.1.-" evidence="4"/>
<reference evidence="5" key="1">
    <citation type="journal article" date="2019" name="Int. J. Syst. Evol. Microbiol.">
        <title>The Global Catalogue of Microorganisms (GCM) 10K type strain sequencing project: providing services to taxonomists for standard genome sequencing and annotation.</title>
        <authorList>
            <consortium name="The Broad Institute Genomics Platform"/>
            <consortium name="The Broad Institute Genome Sequencing Center for Infectious Disease"/>
            <person name="Wu L."/>
            <person name="Ma J."/>
        </authorList>
    </citation>
    <scope>NUCLEOTIDE SEQUENCE [LARGE SCALE GENOMIC DNA]</scope>
    <source>
        <strain evidence="5">KCTC 52237</strain>
    </source>
</reference>
<feature type="domain" description="Vanadium-dependent haloperoxidase NapH1-like second helical-bundle" evidence="3">
    <location>
        <begin position="314"/>
        <end position="482"/>
    </location>
</feature>
<organism evidence="4 5">
    <name type="scientific">Cellvibrio fontiphilus</name>
    <dbReference type="NCBI Taxonomy" id="1815559"/>
    <lineage>
        <taxon>Bacteria</taxon>
        <taxon>Pseudomonadati</taxon>
        <taxon>Pseudomonadota</taxon>
        <taxon>Gammaproteobacteria</taxon>
        <taxon>Cellvibrionales</taxon>
        <taxon>Cellvibrionaceae</taxon>
        <taxon>Cellvibrio</taxon>
    </lineage>
</organism>
<keyword evidence="4" id="KW-0560">Oxidoreductase</keyword>
<dbReference type="InterPro" id="IPR052559">
    <property type="entry name" value="V-haloperoxidase"/>
</dbReference>
<dbReference type="SUPFAM" id="SSF48317">
    <property type="entry name" value="Acid phosphatase/Vanadium-dependent haloperoxidase"/>
    <property type="match status" value="1"/>
</dbReference>
<name>A0ABV7FDC8_9GAMM</name>
<dbReference type="EMBL" id="JBHRTF010000002">
    <property type="protein sequence ID" value="MFC3114741.1"/>
    <property type="molecule type" value="Genomic_DNA"/>
</dbReference>
<feature type="signal peptide" evidence="1">
    <location>
        <begin position="1"/>
        <end position="29"/>
    </location>
</feature>
<evidence type="ECO:0000313" key="4">
    <source>
        <dbReference type="EMBL" id="MFC3114741.1"/>
    </source>
</evidence>
<keyword evidence="5" id="KW-1185">Reference proteome</keyword>
<sequence length="488" mass="54287">MKNLSLLKKNPLKRALQATLLLASTNVFAFDLNTGYAPAEVVIPNAFQLLSTDVSKSGSDATLVLRHTAMLSNSWFDAVAPYHPTQVGIYSKISERRTETNNHDKNISVLYAAYRVLSSIAPHRQAQWDGMLMNLGLDPTDDNMDPTNPIGIGNIAGFGVVNARLHDGMNQLGDEGGVKYNRKPYKDYTGYKPVNTYYQLKHPGRWQPAPGTNGFGKFNVQQFVTPQMGYTKAYSFKNPNQFNLPAPWKSNPANYSAYKAQVDDVLQYSANLTDEHKLIAELFDYKLRSLGFSEIFAAKKFNLPYIESVQMAFLSNMTEFDTAIAVWRQKVKWDAVRPWSAIQYVYGSQKVTAWGGPGKGTVTDIPANQWTSYLPVADHAEYPSGSAAFCAAHTYVLSRFLKTDELGWTVDYPAGSSTYEPGVTPQQNLQLSFPTWSDFREKCGMSRLYAGVHFRDSIDGGYSIGDRVGAKAYKFLTSHINGVAVKAE</sequence>
<dbReference type="InterPro" id="IPR055161">
    <property type="entry name" value="NapH1-like_2nd"/>
</dbReference>
<dbReference type="PANTHER" id="PTHR34599">
    <property type="entry name" value="PEROXIDASE-RELATED"/>
    <property type="match status" value="1"/>
</dbReference>
<feature type="domain" description="DUF6851" evidence="2">
    <location>
        <begin position="70"/>
        <end position="208"/>
    </location>
</feature>
<dbReference type="Pfam" id="PF22778">
    <property type="entry name" value="VCPO_2nd"/>
    <property type="match status" value="1"/>
</dbReference>
<evidence type="ECO:0000259" key="3">
    <source>
        <dbReference type="Pfam" id="PF22778"/>
    </source>
</evidence>
<keyword evidence="1" id="KW-0732">Signal</keyword>
<dbReference type="Gene3D" id="1.10.606.20">
    <property type="match status" value="1"/>
</dbReference>
<protein>
    <submittedName>
        <fullName evidence="4">Vanadium-dependent haloperoxidase</fullName>
        <ecNumber evidence="4">1.11.1.-</ecNumber>
    </submittedName>
</protein>